<reference evidence="2" key="1">
    <citation type="journal article" date="2019" name="Int. J. Syst. Evol. Microbiol.">
        <title>The Global Catalogue of Microorganisms (GCM) 10K type strain sequencing project: providing services to taxonomists for standard genome sequencing and annotation.</title>
        <authorList>
            <consortium name="The Broad Institute Genomics Platform"/>
            <consortium name="The Broad Institute Genome Sequencing Center for Infectious Disease"/>
            <person name="Wu L."/>
            <person name="Ma J."/>
        </authorList>
    </citation>
    <scope>NUCLEOTIDE SEQUENCE [LARGE SCALE GENOMIC DNA]</scope>
    <source>
        <strain evidence="2">JCM 17441</strain>
    </source>
</reference>
<accession>A0ABP8DIV8</accession>
<dbReference type="EMBL" id="BAABAT010000026">
    <property type="protein sequence ID" value="GAA4256997.1"/>
    <property type="molecule type" value="Genomic_DNA"/>
</dbReference>
<protein>
    <recommendedName>
        <fullName evidence="3">Lipoprotein LpqN</fullName>
    </recommendedName>
</protein>
<keyword evidence="2" id="KW-1185">Reference proteome</keyword>
<sequence length="191" mass="20157">MVLLAPARDTGLAGDCGTGADRRALRIHGAGRAPPAHRTPSGTPLAGAVFAPSDEVREMRLDGVPITFVTPRSWGCLSATVDIRATAWRCIDEQAGAGRPQVDIIVRQCAAACTAAERAEVDGELTVAPAYTVRDPATGIAERTADGKYTLTLNRVFSTSWVLVVQAEAQSQPGDKAVVQKIVNDMYVQTA</sequence>
<evidence type="ECO:0008006" key="3">
    <source>
        <dbReference type="Google" id="ProtNLM"/>
    </source>
</evidence>
<evidence type="ECO:0000313" key="2">
    <source>
        <dbReference type="Proteomes" id="UP001500620"/>
    </source>
</evidence>
<gene>
    <name evidence="1" type="ORF">GCM10022255_072080</name>
</gene>
<evidence type="ECO:0000313" key="1">
    <source>
        <dbReference type="EMBL" id="GAA4256997.1"/>
    </source>
</evidence>
<proteinExistence type="predicted"/>
<comment type="caution">
    <text evidence="1">The sequence shown here is derived from an EMBL/GenBank/DDBJ whole genome shotgun (WGS) entry which is preliminary data.</text>
</comment>
<dbReference type="RefSeq" id="WP_345133960.1">
    <property type="nucleotide sequence ID" value="NZ_BAABAT010000026.1"/>
</dbReference>
<dbReference type="Proteomes" id="UP001500620">
    <property type="component" value="Unassembled WGS sequence"/>
</dbReference>
<organism evidence="1 2">
    <name type="scientific">Dactylosporangium darangshiense</name>
    <dbReference type="NCBI Taxonomy" id="579108"/>
    <lineage>
        <taxon>Bacteria</taxon>
        <taxon>Bacillati</taxon>
        <taxon>Actinomycetota</taxon>
        <taxon>Actinomycetes</taxon>
        <taxon>Micromonosporales</taxon>
        <taxon>Micromonosporaceae</taxon>
        <taxon>Dactylosporangium</taxon>
    </lineage>
</organism>
<name>A0ABP8DIV8_9ACTN</name>